<gene>
    <name evidence="2" type="ORF">D0Y65_008786</name>
</gene>
<proteinExistence type="predicted"/>
<keyword evidence="3" id="KW-1185">Reference proteome</keyword>
<sequence>MEHSLKNDVYFQEKVSVPFSWEHEPGLSKVNHQKNDSRHSNLVLQPPPPRSSSRNGRKKQLRVEDAENPNFILCAVQPSSRRIRSFRLESDQKGDPFVKAYKKCTETPKDPFMHKGSSNKSNKNNGSWLNIVRYMDIFSCKFSNDVMSIV</sequence>
<protein>
    <submittedName>
        <fullName evidence="2">Uncharacterized protein</fullName>
    </submittedName>
</protein>
<dbReference type="EMBL" id="QZWG01000004">
    <property type="protein sequence ID" value="RZC15046.1"/>
    <property type="molecule type" value="Genomic_DNA"/>
</dbReference>
<name>A0A445KWD3_GLYSO</name>
<evidence type="ECO:0000256" key="1">
    <source>
        <dbReference type="SAM" id="MobiDB-lite"/>
    </source>
</evidence>
<dbReference type="AlphaFoldDB" id="A0A445KWD3"/>
<feature type="region of interest" description="Disordered" evidence="1">
    <location>
        <begin position="25"/>
        <end position="65"/>
    </location>
</feature>
<organism evidence="2 3">
    <name type="scientific">Glycine soja</name>
    <name type="common">Wild soybean</name>
    <dbReference type="NCBI Taxonomy" id="3848"/>
    <lineage>
        <taxon>Eukaryota</taxon>
        <taxon>Viridiplantae</taxon>
        <taxon>Streptophyta</taxon>
        <taxon>Embryophyta</taxon>
        <taxon>Tracheophyta</taxon>
        <taxon>Spermatophyta</taxon>
        <taxon>Magnoliopsida</taxon>
        <taxon>eudicotyledons</taxon>
        <taxon>Gunneridae</taxon>
        <taxon>Pentapetalae</taxon>
        <taxon>rosids</taxon>
        <taxon>fabids</taxon>
        <taxon>Fabales</taxon>
        <taxon>Fabaceae</taxon>
        <taxon>Papilionoideae</taxon>
        <taxon>50 kb inversion clade</taxon>
        <taxon>NPAAA clade</taxon>
        <taxon>indigoferoid/millettioid clade</taxon>
        <taxon>Phaseoleae</taxon>
        <taxon>Glycine</taxon>
        <taxon>Glycine subgen. Soja</taxon>
    </lineage>
</organism>
<reference evidence="2 3" key="1">
    <citation type="submission" date="2018-09" db="EMBL/GenBank/DDBJ databases">
        <title>A high-quality reference genome of wild soybean provides a powerful tool to mine soybean genomes.</title>
        <authorList>
            <person name="Xie M."/>
            <person name="Chung C.Y.L."/>
            <person name="Li M.-W."/>
            <person name="Wong F.-L."/>
            <person name="Chan T.-F."/>
            <person name="Lam H.-M."/>
        </authorList>
    </citation>
    <scope>NUCLEOTIDE SEQUENCE [LARGE SCALE GENOMIC DNA]</scope>
    <source>
        <strain evidence="3">cv. W05</strain>
        <tissue evidence="2">Hypocotyl of etiolated seedlings</tissue>
    </source>
</reference>
<evidence type="ECO:0000313" key="2">
    <source>
        <dbReference type="EMBL" id="RZC15046.1"/>
    </source>
</evidence>
<dbReference type="PANTHER" id="PTHR33696">
    <property type="entry name" value="T22J18.15-RELATED"/>
    <property type="match status" value="1"/>
</dbReference>
<dbReference type="PANTHER" id="PTHR33696:SF23">
    <property type="entry name" value="OS03G0674900 PROTEIN"/>
    <property type="match status" value="1"/>
</dbReference>
<dbReference type="Proteomes" id="UP000289340">
    <property type="component" value="Chromosome 4"/>
</dbReference>
<evidence type="ECO:0000313" key="3">
    <source>
        <dbReference type="Proteomes" id="UP000289340"/>
    </source>
</evidence>
<comment type="caution">
    <text evidence="2">The sequence shown here is derived from an EMBL/GenBank/DDBJ whole genome shotgun (WGS) entry which is preliminary data.</text>
</comment>
<accession>A0A445KWD3</accession>